<sequence length="194" mass="19678">MPALYRWQVLLAGTAAALTVGSGVAAYASWRITATSPTFTVHAVQLPRVPRPLAEMTRTGLRIRWTPVEPASGYVVTRHAGQGSEVACTVAAGQRTCVDLRAPKGFPVSYTVAAAYGRHWVGTPSETSVPVPPPLPGRAASTPAPGSAPQSPPPPSALAIEPPATTPVPTPPPSGPSASPPAPAPTETGGAGTM</sequence>
<evidence type="ECO:0000313" key="5">
    <source>
        <dbReference type="EMBL" id="GIE21324.1"/>
    </source>
</evidence>
<dbReference type="InterPro" id="IPR003961">
    <property type="entry name" value="FN3_dom"/>
</dbReference>
<keyword evidence="1" id="KW-0378">Hydrolase</keyword>
<dbReference type="InterPro" id="IPR036116">
    <property type="entry name" value="FN3_sf"/>
</dbReference>
<dbReference type="SUPFAM" id="SSF49265">
    <property type="entry name" value="Fibronectin type III"/>
    <property type="match status" value="1"/>
</dbReference>
<proteinExistence type="predicted"/>
<evidence type="ECO:0000256" key="3">
    <source>
        <dbReference type="SAM" id="MobiDB-lite"/>
    </source>
</evidence>
<reference evidence="5 6" key="1">
    <citation type="submission" date="2021-01" db="EMBL/GenBank/DDBJ databases">
        <title>Whole genome shotgun sequence of Actinoplanes humidus NBRC 14915.</title>
        <authorList>
            <person name="Komaki H."/>
            <person name="Tamura T."/>
        </authorList>
    </citation>
    <scope>NUCLEOTIDE SEQUENCE [LARGE SCALE GENOMIC DNA]</scope>
    <source>
        <strain evidence="5 6">NBRC 14915</strain>
    </source>
</reference>
<gene>
    <name evidence="5" type="ORF">Ahu01nite_044260</name>
</gene>
<dbReference type="RefSeq" id="WP_203838449.1">
    <property type="nucleotide sequence ID" value="NZ_BAAATV010000026.1"/>
</dbReference>
<evidence type="ECO:0000313" key="6">
    <source>
        <dbReference type="Proteomes" id="UP000603200"/>
    </source>
</evidence>
<organism evidence="5 6">
    <name type="scientific">Winogradskya humida</name>
    <dbReference type="NCBI Taxonomy" id="113566"/>
    <lineage>
        <taxon>Bacteria</taxon>
        <taxon>Bacillati</taxon>
        <taxon>Actinomycetota</taxon>
        <taxon>Actinomycetes</taxon>
        <taxon>Micromonosporales</taxon>
        <taxon>Micromonosporaceae</taxon>
        <taxon>Winogradskya</taxon>
    </lineage>
</organism>
<evidence type="ECO:0000256" key="2">
    <source>
        <dbReference type="ARBA" id="ARBA00023326"/>
    </source>
</evidence>
<feature type="compositionally biased region" description="Low complexity" evidence="3">
    <location>
        <begin position="139"/>
        <end position="149"/>
    </location>
</feature>
<feature type="domain" description="Fibronectin type-III" evidence="4">
    <location>
        <begin position="46"/>
        <end position="136"/>
    </location>
</feature>
<evidence type="ECO:0000259" key="4">
    <source>
        <dbReference type="PROSITE" id="PS50853"/>
    </source>
</evidence>
<keyword evidence="2" id="KW-0624">Polysaccharide degradation</keyword>
<feature type="region of interest" description="Disordered" evidence="3">
    <location>
        <begin position="125"/>
        <end position="194"/>
    </location>
</feature>
<dbReference type="Proteomes" id="UP000603200">
    <property type="component" value="Unassembled WGS sequence"/>
</dbReference>
<dbReference type="PROSITE" id="PS50853">
    <property type="entry name" value="FN3"/>
    <property type="match status" value="1"/>
</dbReference>
<comment type="caution">
    <text evidence="5">The sequence shown here is derived from an EMBL/GenBank/DDBJ whole genome shotgun (WGS) entry which is preliminary data.</text>
</comment>
<keyword evidence="2" id="KW-0119">Carbohydrate metabolism</keyword>
<protein>
    <recommendedName>
        <fullName evidence="4">Fibronectin type-III domain-containing protein</fullName>
    </recommendedName>
</protein>
<name>A0ABQ3ZRY5_9ACTN</name>
<accession>A0ABQ3ZRY5</accession>
<keyword evidence="1" id="KW-0326">Glycosidase</keyword>
<evidence type="ECO:0000256" key="1">
    <source>
        <dbReference type="ARBA" id="ARBA00023295"/>
    </source>
</evidence>
<feature type="compositionally biased region" description="Pro residues" evidence="3">
    <location>
        <begin position="164"/>
        <end position="184"/>
    </location>
</feature>
<keyword evidence="6" id="KW-1185">Reference proteome</keyword>
<dbReference type="EMBL" id="BOMN01000056">
    <property type="protein sequence ID" value="GIE21324.1"/>
    <property type="molecule type" value="Genomic_DNA"/>
</dbReference>